<name>A0ABZ1XCZ3_9ACTN</name>
<keyword evidence="3 6" id="KW-0812">Transmembrane</keyword>
<feature type="transmembrane region" description="Helical" evidence="6">
    <location>
        <begin position="88"/>
        <end position="107"/>
    </location>
</feature>
<keyword evidence="9" id="KW-1185">Reference proteome</keyword>
<evidence type="ECO:0000256" key="3">
    <source>
        <dbReference type="ARBA" id="ARBA00022692"/>
    </source>
</evidence>
<dbReference type="InterPro" id="IPR011701">
    <property type="entry name" value="MFS"/>
</dbReference>
<dbReference type="RefSeq" id="WP_329394682.1">
    <property type="nucleotide sequence ID" value="NZ_CP109019.1"/>
</dbReference>
<proteinExistence type="predicted"/>
<dbReference type="InterPro" id="IPR020846">
    <property type="entry name" value="MFS_dom"/>
</dbReference>
<feature type="transmembrane region" description="Helical" evidence="6">
    <location>
        <begin position="113"/>
        <end position="135"/>
    </location>
</feature>
<protein>
    <submittedName>
        <fullName evidence="8">MFS transporter</fullName>
    </submittedName>
</protein>
<evidence type="ECO:0000259" key="7">
    <source>
        <dbReference type="PROSITE" id="PS50850"/>
    </source>
</evidence>
<feature type="transmembrane region" description="Helical" evidence="6">
    <location>
        <begin position="257"/>
        <end position="278"/>
    </location>
</feature>
<comment type="subcellular location">
    <subcellularLocation>
        <location evidence="1">Cell membrane</location>
        <topology evidence="1">Multi-pass membrane protein</topology>
    </subcellularLocation>
</comment>
<feature type="transmembrane region" description="Helical" evidence="6">
    <location>
        <begin position="20"/>
        <end position="43"/>
    </location>
</feature>
<feature type="transmembrane region" description="Helical" evidence="6">
    <location>
        <begin position="345"/>
        <end position="365"/>
    </location>
</feature>
<sequence>MTSLVVNAPAAVRRSSWKGWLAVLAVTLGIFSLMTSELLPVGLLTPVGSDLDVSAGTAGLMVTVPGLVAAASAPLVTVATGRFDRRAVLVLLVGLVGAANLASAFATDFTLVLLARFLIGISVGGFWSLAGGIALRLVPENQVPRATAVIFGGVETASVLGVPTGTFIGDLAGWRTAFAAVGALGLLALVCMVLLLPDLPAERTLRLGDLPKVFRANADFRLGIALTFLVVTGHFVAYTFIRPLLHERGVGDSGTSLLLLVFGLAGIVGNFAAGALVARRPRQTIGAMAMLLTASMALLALTSAGAVGSAGVLVLWGLGYGAVPVTLQTWILNAEPRATEAASSLYVSVFNLSIALGALLGGLVVQSLTTTSVLGIGCALSLLALLTGRWPRDPLIRRMTAKRRARREEEVCRRAERGRAAPSGFEDS</sequence>
<evidence type="ECO:0000313" key="8">
    <source>
        <dbReference type="EMBL" id="WUT80802.1"/>
    </source>
</evidence>
<feature type="transmembrane region" description="Helical" evidence="6">
    <location>
        <begin position="174"/>
        <end position="197"/>
    </location>
</feature>
<accession>A0ABZ1XCZ3</accession>
<dbReference type="PANTHER" id="PTHR43124:SF3">
    <property type="entry name" value="CHLORAMPHENICOL EFFLUX PUMP RV0191"/>
    <property type="match status" value="1"/>
</dbReference>
<dbReference type="PANTHER" id="PTHR43124">
    <property type="entry name" value="PURINE EFFLUX PUMP PBUE"/>
    <property type="match status" value="1"/>
</dbReference>
<evidence type="ECO:0000256" key="6">
    <source>
        <dbReference type="SAM" id="Phobius"/>
    </source>
</evidence>
<keyword evidence="5 6" id="KW-0472">Membrane</keyword>
<reference evidence="8" key="1">
    <citation type="submission" date="2022-10" db="EMBL/GenBank/DDBJ databases">
        <title>The complete genomes of actinobacterial strains from the NBC collection.</title>
        <authorList>
            <person name="Joergensen T.S."/>
            <person name="Alvarez Arevalo M."/>
            <person name="Sterndorff E.B."/>
            <person name="Faurdal D."/>
            <person name="Vuksanovic O."/>
            <person name="Mourched A.-S."/>
            <person name="Charusanti P."/>
            <person name="Shaw S."/>
            <person name="Blin K."/>
            <person name="Weber T."/>
        </authorList>
    </citation>
    <scope>NUCLEOTIDE SEQUENCE</scope>
    <source>
        <strain evidence="8">NBC_00668</strain>
    </source>
</reference>
<keyword evidence="4 6" id="KW-1133">Transmembrane helix</keyword>
<dbReference type="CDD" id="cd17324">
    <property type="entry name" value="MFS_NepI_like"/>
    <property type="match status" value="1"/>
</dbReference>
<dbReference type="Proteomes" id="UP001432060">
    <property type="component" value="Chromosome"/>
</dbReference>
<evidence type="ECO:0000256" key="4">
    <source>
        <dbReference type="ARBA" id="ARBA00022989"/>
    </source>
</evidence>
<dbReference type="Gene3D" id="1.20.1250.20">
    <property type="entry name" value="MFS general substrate transporter like domains"/>
    <property type="match status" value="1"/>
</dbReference>
<dbReference type="PROSITE" id="PS50850">
    <property type="entry name" value="MFS"/>
    <property type="match status" value="1"/>
</dbReference>
<gene>
    <name evidence="8" type="ORF">OG515_00690</name>
</gene>
<feature type="transmembrane region" description="Helical" evidence="6">
    <location>
        <begin position="371"/>
        <end position="390"/>
    </location>
</feature>
<dbReference type="InterPro" id="IPR050189">
    <property type="entry name" value="MFS_Efflux_Transporters"/>
</dbReference>
<dbReference type="InterPro" id="IPR036259">
    <property type="entry name" value="MFS_trans_sf"/>
</dbReference>
<feature type="transmembrane region" description="Helical" evidence="6">
    <location>
        <begin position="218"/>
        <end position="237"/>
    </location>
</feature>
<feature type="transmembrane region" description="Helical" evidence="6">
    <location>
        <begin position="285"/>
        <end position="307"/>
    </location>
</feature>
<feature type="transmembrane region" description="Helical" evidence="6">
    <location>
        <begin position="55"/>
        <end position="76"/>
    </location>
</feature>
<feature type="transmembrane region" description="Helical" evidence="6">
    <location>
        <begin position="147"/>
        <end position="168"/>
    </location>
</feature>
<dbReference type="Pfam" id="PF07690">
    <property type="entry name" value="MFS_1"/>
    <property type="match status" value="1"/>
</dbReference>
<evidence type="ECO:0000256" key="1">
    <source>
        <dbReference type="ARBA" id="ARBA00004651"/>
    </source>
</evidence>
<organism evidence="8 9">
    <name type="scientific">Streptomyces melanogenes</name>
    <dbReference type="NCBI Taxonomy" id="67326"/>
    <lineage>
        <taxon>Bacteria</taxon>
        <taxon>Bacillati</taxon>
        <taxon>Actinomycetota</taxon>
        <taxon>Actinomycetes</taxon>
        <taxon>Kitasatosporales</taxon>
        <taxon>Streptomycetaceae</taxon>
        <taxon>Streptomyces</taxon>
    </lineage>
</organism>
<feature type="transmembrane region" description="Helical" evidence="6">
    <location>
        <begin position="313"/>
        <end position="333"/>
    </location>
</feature>
<evidence type="ECO:0000256" key="2">
    <source>
        <dbReference type="ARBA" id="ARBA00022475"/>
    </source>
</evidence>
<dbReference type="EMBL" id="CP109019">
    <property type="protein sequence ID" value="WUT80802.1"/>
    <property type="molecule type" value="Genomic_DNA"/>
</dbReference>
<dbReference type="SUPFAM" id="SSF103473">
    <property type="entry name" value="MFS general substrate transporter"/>
    <property type="match status" value="1"/>
</dbReference>
<evidence type="ECO:0000313" key="9">
    <source>
        <dbReference type="Proteomes" id="UP001432060"/>
    </source>
</evidence>
<keyword evidence="2" id="KW-1003">Cell membrane</keyword>
<evidence type="ECO:0000256" key="5">
    <source>
        <dbReference type="ARBA" id="ARBA00023136"/>
    </source>
</evidence>
<feature type="domain" description="Major facilitator superfamily (MFS) profile" evidence="7">
    <location>
        <begin position="22"/>
        <end position="393"/>
    </location>
</feature>